<dbReference type="Gene3D" id="2.40.160.50">
    <property type="entry name" value="membrane protein fhac: a member of the omp85/tpsb transporter family"/>
    <property type="match status" value="1"/>
</dbReference>
<keyword evidence="5" id="KW-1185">Reference proteome</keyword>
<evidence type="ECO:0000259" key="3">
    <source>
        <dbReference type="Pfam" id="PF01103"/>
    </source>
</evidence>
<accession>A0A6B9ZDL0</accession>
<dbReference type="EMBL" id="CP048113">
    <property type="protein sequence ID" value="QHS60428.1"/>
    <property type="molecule type" value="Genomic_DNA"/>
</dbReference>
<proteinExistence type="predicted"/>
<evidence type="ECO:0000313" key="4">
    <source>
        <dbReference type="EMBL" id="QHS60428.1"/>
    </source>
</evidence>
<evidence type="ECO:0000256" key="1">
    <source>
        <dbReference type="ARBA" id="ARBA00004370"/>
    </source>
</evidence>
<name>A0A6B9ZDL0_9BACT</name>
<comment type="subcellular location">
    <subcellularLocation>
        <location evidence="1">Membrane</location>
    </subcellularLocation>
</comment>
<protein>
    <submittedName>
        <fullName evidence="4">BamA/TamA family outer membrane protein</fullName>
    </submittedName>
</protein>
<dbReference type="Proteomes" id="UP000476411">
    <property type="component" value="Chromosome"/>
</dbReference>
<dbReference type="GO" id="GO:0019867">
    <property type="term" value="C:outer membrane"/>
    <property type="evidence" value="ECO:0007669"/>
    <property type="project" value="InterPro"/>
</dbReference>
<dbReference type="AlphaFoldDB" id="A0A6B9ZDL0"/>
<gene>
    <name evidence="4" type="ORF">GWR21_12715</name>
</gene>
<dbReference type="KEGG" id="chih:GWR21_12715"/>
<keyword evidence="2" id="KW-0472">Membrane</keyword>
<organism evidence="4 5">
    <name type="scientific">Chitinophaga agri</name>
    <dbReference type="NCBI Taxonomy" id="2703787"/>
    <lineage>
        <taxon>Bacteria</taxon>
        <taxon>Pseudomonadati</taxon>
        <taxon>Bacteroidota</taxon>
        <taxon>Chitinophagia</taxon>
        <taxon>Chitinophagales</taxon>
        <taxon>Chitinophagaceae</taxon>
        <taxon>Chitinophaga</taxon>
    </lineage>
</organism>
<dbReference type="RefSeq" id="WP_162332119.1">
    <property type="nucleotide sequence ID" value="NZ_CP048113.1"/>
</dbReference>
<feature type="domain" description="Bacterial surface antigen (D15)" evidence="3">
    <location>
        <begin position="242"/>
        <end position="407"/>
    </location>
</feature>
<sequence length="455" mass="51121">MNKPYQVLLPLVKVKEKECSPFRSLQVLLCALLVCFCSHLYGQTPAPADTLKTDSSAVDRMRAEQEAREFDAQYDLGDLIRTILRRKTDLSGKTRSGVIVIPNVAANPSIGSQIGIKAVAGKKFGKDPNTLLSVGATSASITTKGIIYFYISHNIYTSGNKWNFQGSLVAAKTVTPDYGLGIGIPSTASETEHVLNNPDRKPRGLHAQFYNFREKVYKEVKKNLFLGGGVSFDIRRKIDEKDTTNSRTPYNIYSDRHGFKRDHYMANGLLFNVQYTTRDNQNRAYKGMYVDAGFRANQTWLGSTRNSLQFSTDFRKYISLSKRRPEHVLAFWNWNSFLLAGNVPYLELPGTGKDAGFRSGRGYTVGYFKGTQYSYAEVEYRFPILRNNFLSGVMFFHLQTTNDESGTRIFQVMQPGGGGGLRILFNKVTRTNLCLDYAFGKFGAKGFFLGLNEAF</sequence>
<dbReference type="Pfam" id="PF01103">
    <property type="entry name" value="Omp85"/>
    <property type="match status" value="1"/>
</dbReference>
<evidence type="ECO:0000256" key="2">
    <source>
        <dbReference type="ARBA" id="ARBA00023136"/>
    </source>
</evidence>
<reference evidence="4 5" key="1">
    <citation type="submission" date="2020-01" db="EMBL/GenBank/DDBJ databases">
        <title>Complete genome sequence of Chitinophaga sp. H33E-04 isolated from quinoa roots.</title>
        <authorList>
            <person name="Weon H.-Y."/>
            <person name="Lee S.A."/>
        </authorList>
    </citation>
    <scope>NUCLEOTIDE SEQUENCE [LARGE SCALE GENOMIC DNA]</scope>
    <source>
        <strain evidence="4 5">H33E-04</strain>
    </source>
</reference>
<dbReference type="InterPro" id="IPR000184">
    <property type="entry name" value="Bac_surfAg_D15"/>
</dbReference>
<evidence type="ECO:0000313" key="5">
    <source>
        <dbReference type="Proteomes" id="UP000476411"/>
    </source>
</evidence>